<comment type="similarity">
    <text evidence="11">Belongs to the amiloride-sensitive sodium channel (TC 1.A.6) family.</text>
</comment>
<feature type="transmembrane region" description="Helical" evidence="13">
    <location>
        <begin position="34"/>
        <end position="54"/>
    </location>
</feature>
<dbReference type="InterPro" id="IPR001873">
    <property type="entry name" value="ENaC"/>
</dbReference>
<evidence type="ECO:0000256" key="10">
    <source>
        <dbReference type="ARBA" id="ARBA00023303"/>
    </source>
</evidence>
<dbReference type="Pfam" id="PF00858">
    <property type="entry name" value="ASC"/>
    <property type="match status" value="2"/>
</dbReference>
<evidence type="ECO:0000256" key="1">
    <source>
        <dbReference type="ARBA" id="ARBA00004141"/>
    </source>
</evidence>
<keyword evidence="4 11" id="KW-0812">Transmembrane</keyword>
<reference evidence="14" key="1">
    <citation type="submission" date="2020-06" db="EMBL/GenBank/DDBJ databases">
        <title>Draft genome of Bugula neritina, a colonial animal packing powerful symbionts and potential medicines.</title>
        <authorList>
            <person name="Rayko M."/>
        </authorList>
    </citation>
    <scope>NUCLEOTIDE SEQUENCE [LARGE SCALE GENOMIC DNA]</scope>
    <source>
        <strain evidence="14">Kwan_BN1</strain>
    </source>
</reference>
<keyword evidence="6" id="KW-0915">Sodium</keyword>
<evidence type="ECO:0000256" key="13">
    <source>
        <dbReference type="SAM" id="Phobius"/>
    </source>
</evidence>
<dbReference type="Gene3D" id="2.60.470.10">
    <property type="entry name" value="Acid-sensing ion channels like domains"/>
    <property type="match status" value="1"/>
</dbReference>
<dbReference type="GO" id="GO:0005886">
    <property type="term" value="C:plasma membrane"/>
    <property type="evidence" value="ECO:0007669"/>
    <property type="project" value="TreeGrafter"/>
</dbReference>
<keyword evidence="9 11" id="KW-0739">Sodium transport</keyword>
<keyword evidence="7 11" id="KW-0406">Ion transport</keyword>
<evidence type="ECO:0000256" key="12">
    <source>
        <dbReference type="SAM" id="MobiDB-lite"/>
    </source>
</evidence>
<keyword evidence="8 13" id="KW-0472">Membrane</keyword>
<feature type="region of interest" description="Disordered" evidence="12">
    <location>
        <begin position="323"/>
        <end position="385"/>
    </location>
</feature>
<evidence type="ECO:0000256" key="4">
    <source>
        <dbReference type="ARBA" id="ARBA00022692"/>
    </source>
</evidence>
<dbReference type="PRINTS" id="PR01078">
    <property type="entry name" value="AMINACHANNEL"/>
</dbReference>
<dbReference type="EMBL" id="VXIV02000837">
    <property type="protein sequence ID" value="KAF6035741.1"/>
    <property type="molecule type" value="Genomic_DNA"/>
</dbReference>
<comment type="caution">
    <text evidence="14">The sequence shown here is derived from an EMBL/GenBank/DDBJ whole genome shotgun (WGS) entry which is preliminary data.</text>
</comment>
<name>A0A7J7KD07_BUGNE</name>
<dbReference type="PANTHER" id="PTHR11690:SF248">
    <property type="entry name" value="PICKPOCKET 17, ISOFORM A"/>
    <property type="match status" value="1"/>
</dbReference>
<feature type="compositionally biased region" description="Low complexity" evidence="12">
    <location>
        <begin position="323"/>
        <end position="373"/>
    </location>
</feature>
<dbReference type="GO" id="GO:0015280">
    <property type="term" value="F:ligand-gated sodium channel activity"/>
    <property type="evidence" value="ECO:0007669"/>
    <property type="project" value="TreeGrafter"/>
</dbReference>
<comment type="subcellular location">
    <subcellularLocation>
        <location evidence="1">Membrane</location>
        <topology evidence="1">Multi-pass membrane protein</topology>
    </subcellularLocation>
</comment>
<organism evidence="14 15">
    <name type="scientific">Bugula neritina</name>
    <name type="common">Brown bryozoan</name>
    <name type="synonym">Sertularia neritina</name>
    <dbReference type="NCBI Taxonomy" id="10212"/>
    <lineage>
        <taxon>Eukaryota</taxon>
        <taxon>Metazoa</taxon>
        <taxon>Spiralia</taxon>
        <taxon>Lophotrochozoa</taxon>
        <taxon>Bryozoa</taxon>
        <taxon>Gymnolaemata</taxon>
        <taxon>Cheilostomatida</taxon>
        <taxon>Flustrina</taxon>
        <taxon>Buguloidea</taxon>
        <taxon>Bugulidae</taxon>
        <taxon>Bugula</taxon>
    </lineage>
</organism>
<keyword evidence="3 11" id="KW-0894">Sodium channel</keyword>
<sequence length="716" mass="75690">MEGGASSRLRTLLTEFSTNTSAHGPPKILSAKYVITKIIWTTLFLTGIGVFIYFSQQLIRNYLQYDTTTDMKTSIRQVCLQLAAPQLAAPQLAAPQLAAPQLGAPQLAAPQLAAPQLEAQQLAAPQLAAPQLAAPQLAAPQLAAPQLTAPQLAAPQLAAPQLAAPQLAAPQLAAPQLTAPQLAAPQLAAPQLAAPQLAAPQLEAQQLAAPQLAAPQLAAPQLGAPQLAATQLAAQQLAAPQLGAPQLGAPQLTAPQLAAPQLTAAQLTAAQLAAPQLAAPQLGAPQLAAPQLAAPQLAAPQLAAPQLEAQQLGATQLEHLNCSTSTGSTATGSTSTDSTSTDSTSTGSTSTWSTSTGSTSTGSTSTGSTSTGSPRRRRKRAVTNLDKKRMAVIEDLAREFYSRPNVEGIANMSWFNNVGEAASEKTVLLNLTHTLANYTVTQLSGLSLTLFINQSAYVPALSTQAGVRIMLHRQGEVPLIAEDGFNLSPGTKSAVAVKYIEVSRQPGSMFSNCTHQMAPPQDGGLHEFYPGNYTQKACINTCLQKGIMSTCGCASPFYRYPPTAEVCPPIVFDCVERRELQMFNDNSCQKSCPLPCWESQYQYTLSASQWPSNSYKPYLAKLLKERGSSILSALTDETVGLAQEFVKLEVFYDNLNYLQYSEKQSMTVEDLVGAIGGHLGLWIGMSILSFVEVIELIVDLLKVFAGAFSNNRVKNS</sequence>
<keyword evidence="10 11" id="KW-0407">Ion channel</keyword>
<evidence type="ECO:0000256" key="9">
    <source>
        <dbReference type="ARBA" id="ARBA00023201"/>
    </source>
</evidence>
<evidence type="ECO:0000256" key="5">
    <source>
        <dbReference type="ARBA" id="ARBA00022989"/>
    </source>
</evidence>
<dbReference type="AlphaFoldDB" id="A0A7J7KD07"/>
<protein>
    <submittedName>
        <fullName evidence="14">SCNN1B</fullName>
    </submittedName>
</protein>
<evidence type="ECO:0000313" key="15">
    <source>
        <dbReference type="Proteomes" id="UP000593567"/>
    </source>
</evidence>
<evidence type="ECO:0000256" key="11">
    <source>
        <dbReference type="RuleBase" id="RU000679"/>
    </source>
</evidence>
<dbReference type="Proteomes" id="UP000593567">
    <property type="component" value="Unassembled WGS sequence"/>
</dbReference>
<evidence type="ECO:0000256" key="6">
    <source>
        <dbReference type="ARBA" id="ARBA00023053"/>
    </source>
</evidence>
<evidence type="ECO:0000256" key="7">
    <source>
        <dbReference type="ARBA" id="ARBA00023065"/>
    </source>
</evidence>
<dbReference type="PANTHER" id="PTHR11690">
    <property type="entry name" value="AMILORIDE-SENSITIVE SODIUM CHANNEL-RELATED"/>
    <property type="match status" value="1"/>
</dbReference>
<keyword evidence="2 11" id="KW-0813">Transport</keyword>
<keyword evidence="15" id="KW-1185">Reference proteome</keyword>
<evidence type="ECO:0000256" key="2">
    <source>
        <dbReference type="ARBA" id="ARBA00022448"/>
    </source>
</evidence>
<evidence type="ECO:0000256" key="8">
    <source>
        <dbReference type="ARBA" id="ARBA00023136"/>
    </source>
</evidence>
<evidence type="ECO:0000256" key="3">
    <source>
        <dbReference type="ARBA" id="ARBA00022461"/>
    </source>
</evidence>
<keyword evidence="5 13" id="KW-1133">Transmembrane helix</keyword>
<dbReference type="Gene3D" id="1.10.287.770">
    <property type="entry name" value="YojJ-like"/>
    <property type="match status" value="1"/>
</dbReference>
<gene>
    <name evidence="14" type="ORF">EB796_005950</name>
</gene>
<dbReference type="OrthoDB" id="6236903at2759"/>
<accession>A0A7J7KD07</accession>
<evidence type="ECO:0000313" key="14">
    <source>
        <dbReference type="EMBL" id="KAF6035741.1"/>
    </source>
</evidence>
<proteinExistence type="inferred from homology"/>